<dbReference type="AlphaFoldDB" id="A0A921MC47"/>
<protein>
    <submittedName>
        <fullName evidence="2">CoA transferase</fullName>
    </submittedName>
</protein>
<reference evidence="2" key="1">
    <citation type="journal article" date="2021" name="PeerJ">
        <title>Extensive microbial diversity within the chicken gut microbiome revealed by metagenomics and culture.</title>
        <authorList>
            <person name="Gilroy R."/>
            <person name="Ravi A."/>
            <person name="Getino M."/>
            <person name="Pursley I."/>
            <person name="Horton D.L."/>
            <person name="Alikhan N.F."/>
            <person name="Baker D."/>
            <person name="Gharbi K."/>
            <person name="Hall N."/>
            <person name="Watson M."/>
            <person name="Adriaenssens E.M."/>
            <person name="Foster-Nyarko E."/>
            <person name="Jarju S."/>
            <person name="Secka A."/>
            <person name="Antonio M."/>
            <person name="Oren A."/>
            <person name="Chaudhuri R.R."/>
            <person name="La Ragione R."/>
            <person name="Hildebrand F."/>
            <person name="Pallen M.J."/>
        </authorList>
    </citation>
    <scope>NUCLEOTIDE SEQUENCE</scope>
    <source>
        <strain evidence="2">ChiGjej5B5-7349</strain>
    </source>
</reference>
<comment type="caution">
    <text evidence="2">The sequence shown here is derived from an EMBL/GenBank/DDBJ whole genome shotgun (WGS) entry which is preliminary data.</text>
</comment>
<proteinExistence type="predicted"/>
<evidence type="ECO:0000256" key="1">
    <source>
        <dbReference type="SAM" id="MobiDB-lite"/>
    </source>
</evidence>
<dbReference type="Gene3D" id="3.40.50.10540">
    <property type="entry name" value="Crotonobetainyl-coa:carnitine coa-transferase, domain 1"/>
    <property type="match status" value="1"/>
</dbReference>
<feature type="compositionally biased region" description="Basic residues" evidence="1">
    <location>
        <begin position="142"/>
        <end position="152"/>
    </location>
</feature>
<dbReference type="EMBL" id="DYUK01000033">
    <property type="protein sequence ID" value="HJG79096.1"/>
    <property type="molecule type" value="Genomic_DNA"/>
</dbReference>
<evidence type="ECO:0000313" key="3">
    <source>
        <dbReference type="Proteomes" id="UP000784435"/>
    </source>
</evidence>
<dbReference type="GO" id="GO:0016740">
    <property type="term" value="F:transferase activity"/>
    <property type="evidence" value="ECO:0007669"/>
    <property type="project" value="UniProtKB-KW"/>
</dbReference>
<dbReference type="InterPro" id="IPR003673">
    <property type="entry name" value="CoA-Trfase_fam_III"/>
</dbReference>
<evidence type="ECO:0000313" key="2">
    <source>
        <dbReference type="EMBL" id="HJG79096.1"/>
    </source>
</evidence>
<dbReference type="InterPro" id="IPR023606">
    <property type="entry name" value="CoA-Trfase_III_dom_1_sf"/>
</dbReference>
<dbReference type="SUPFAM" id="SSF89796">
    <property type="entry name" value="CoA-transferase family III (CaiB/BaiF)"/>
    <property type="match status" value="1"/>
</dbReference>
<feature type="compositionally biased region" description="Basic and acidic residues" evidence="1">
    <location>
        <begin position="153"/>
        <end position="170"/>
    </location>
</feature>
<organism evidence="2 3">
    <name type="scientific">Brevibacterium senegalense</name>
    <dbReference type="NCBI Taxonomy" id="1033736"/>
    <lineage>
        <taxon>Bacteria</taxon>
        <taxon>Bacillati</taxon>
        <taxon>Actinomycetota</taxon>
        <taxon>Actinomycetes</taxon>
        <taxon>Micrococcales</taxon>
        <taxon>Brevibacteriaceae</taxon>
        <taxon>Brevibacterium</taxon>
    </lineage>
</organism>
<feature type="region of interest" description="Disordered" evidence="1">
    <location>
        <begin position="17"/>
        <end position="51"/>
    </location>
</feature>
<gene>
    <name evidence="2" type="ORF">K8V08_01640</name>
</gene>
<feature type="region of interest" description="Disordered" evidence="1">
    <location>
        <begin position="116"/>
        <end position="185"/>
    </location>
</feature>
<accession>A0A921MC47</accession>
<dbReference type="Pfam" id="PF02515">
    <property type="entry name" value="CoA_transf_3"/>
    <property type="match status" value="1"/>
</dbReference>
<sequence>MATTCWAAATTVTGAGSARRWATRTSWRMSASRRRTTGSPTAPRSSRRSRTLTRAQLDATLKEAGVPGSPVNDLQQVLVDPFAAERGILQPLTGRDDVQAVKFPVSFAATPVTEYRPAPELGADQPEWRSGDQLAPVDRSAARPHRVLQRQHVRPDAQRQRAHGAHDQHDPGIGPAPPTSRSRTP</sequence>
<name>A0A921MC47_9MICO</name>
<dbReference type="Proteomes" id="UP000784435">
    <property type="component" value="Unassembled WGS sequence"/>
</dbReference>
<reference evidence="2" key="2">
    <citation type="submission" date="2021-09" db="EMBL/GenBank/DDBJ databases">
        <authorList>
            <person name="Gilroy R."/>
        </authorList>
    </citation>
    <scope>NUCLEOTIDE SEQUENCE</scope>
    <source>
        <strain evidence="2">ChiGjej5B5-7349</strain>
    </source>
</reference>
<keyword evidence="2" id="KW-0808">Transferase</keyword>